<name>A0A1W0XC06_HYPEX</name>
<dbReference type="AlphaFoldDB" id="A0A1W0XC06"/>
<gene>
    <name evidence="1" type="ORF">BV898_01240</name>
</gene>
<evidence type="ECO:0000313" key="2">
    <source>
        <dbReference type="Proteomes" id="UP000192578"/>
    </source>
</evidence>
<keyword evidence="2" id="KW-1185">Reference proteome</keyword>
<reference evidence="2" key="1">
    <citation type="submission" date="2017-01" db="EMBL/GenBank/DDBJ databases">
        <title>Comparative genomics of anhydrobiosis in the tardigrade Hypsibius dujardini.</title>
        <authorList>
            <person name="Yoshida Y."/>
            <person name="Koutsovoulos G."/>
            <person name="Laetsch D."/>
            <person name="Stevens L."/>
            <person name="Kumar S."/>
            <person name="Horikawa D."/>
            <person name="Ishino K."/>
            <person name="Komine S."/>
            <person name="Tomita M."/>
            <person name="Blaxter M."/>
            <person name="Arakawa K."/>
        </authorList>
    </citation>
    <scope>NUCLEOTIDE SEQUENCE [LARGE SCALE GENOMIC DNA]</scope>
    <source>
        <strain evidence="2">Z151</strain>
    </source>
</reference>
<evidence type="ECO:0000313" key="1">
    <source>
        <dbReference type="EMBL" id="OQV25033.1"/>
    </source>
</evidence>
<organism evidence="1 2">
    <name type="scientific">Hypsibius exemplaris</name>
    <name type="common">Freshwater tardigrade</name>
    <dbReference type="NCBI Taxonomy" id="2072580"/>
    <lineage>
        <taxon>Eukaryota</taxon>
        <taxon>Metazoa</taxon>
        <taxon>Ecdysozoa</taxon>
        <taxon>Tardigrada</taxon>
        <taxon>Eutardigrada</taxon>
        <taxon>Parachela</taxon>
        <taxon>Hypsibioidea</taxon>
        <taxon>Hypsibiidae</taxon>
        <taxon>Hypsibius</taxon>
    </lineage>
</organism>
<proteinExistence type="predicted"/>
<dbReference type="EMBL" id="MTYJ01000004">
    <property type="protein sequence ID" value="OQV25033.1"/>
    <property type="molecule type" value="Genomic_DNA"/>
</dbReference>
<dbReference type="Proteomes" id="UP000192578">
    <property type="component" value="Unassembled WGS sequence"/>
</dbReference>
<sequence length="109" mass="12769">MRKRSSLAWWTTDFDIRGLANEQLIGLFQRWDLPTHCKLRRACCYWRYPPGVGRQVCTLAAQTYHSYIASGNARMIYYSDLRTNANDMSLDFTFNLRTGDYAAWDVTSR</sequence>
<accession>A0A1W0XC06</accession>
<protein>
    <submittedName>
        <fullName evidence="1">Uncharacterized protein</fullName>
    </submittedName>
</protein>
<comment type="caution">
    <text evidence="1">The sequence shown here is derived from an EMBL/GenBank/DDBJ whole genome shotgun (WGS) entry which is preliminary data.</text>
</comment>